<evidence type="ECO:0000259" key="7">
    <source>
        <dbReference type="Pfam" id="PF00460"/>
    </source>
</evidence>
<sequence length="145" mass="15600">MELLPALAISASGLTAERLRLDIIANNLANINTTRTPRGGPYRREVPVFAERLQEAMGQLPGRLSSRAPGAGVEVAAIVEDNSPPRLVYDPSHPDADANGYVHLPNINIVNEMVDMITASRAYEANVTVLNAAKTMTLKALEIGR</sequence>
<dbReference type="Proteomes" id="UP000322283">
    <property type="component" value="Unassembled WGS sequence"/>
</dbReference>
<evidence type="ECO:0000256" key="4">
    <source>
        <dbReference type="ARBA" id="ARBA00023143"/>
    </source>
</evidence>
<name>A0AAC9HH15_NEOTH</name>
<dbReference type="EMBL" id="VCDX01000003">
    <property type="protein sequence ID" value="TYL13611.1"/>
    <property type="molecule type" value="Genomic_DNA"/>
</dbReference>
<reference evidence="10 12" key="2">
    <citation type="submission" date="2019-05" db="EMBL/GenBank/DDBJ databases">
        <title>Genome sequence of Moorella thermoacetica ATCC 33924.</title>
        <authorList>
            <person name="Poehlein A."/>
            <person name="Bengelsdorf F.R."/>
            <person name="Duerre P."/>
            <person name="Daniel R."/>
        </authorList>
    </citation>
    <scope>NUCLEOTIDE SEQUENCE [LARGE SCALE GENOMIC DNA]</scope>
    <source>
        <strain evidence="10 12">ATCC 33924</strain>
    </source>
</reference>
<keyword evidence="4 6" id="KW-0975">Bacterial flagellum</keyword>
<accession>A0AAC9HH15</accession>
<dbReference type="PANTHER" id="PTHR30435">
    <property type="entry name" value="FLAGELLAR PROTEIN"/>
    <property type="match status" value="1"/>
</dbReference>
<dbReference type="PANTHER" id="PTHR30435:SF2">
    <property type="entry name" value="FLAGELLAR BASAL-BODY ROD PROTEIN FLGC"/>
    <property type="match status" value="1"/>
</dbReference>
<evidence type="ECO:0000256" key="2">
    <source>
        <dbReference type="ARBA" id="ARBA00009677"/>
    </source>
</evidence>
<dbReference type="GO" id="GO:0071978">
    <property type="term" value="P:bacterial-type flagellum-dependent swarming motility"/>
    <property type="evidence" value="ECO:0007669"/>
    <property type="project" value="TreeGrafter"/>
</dbReference>
<dbReference type="InterPro" id="IPR019776">
    <property type="entry name" value="Flagellar_basal_body_rod_CS"/>
</dbReference>
<evidence type="ECO:0000313" key="12">
    <source>
        <dbReference type="Proteomes" id="UP000322283"/>
    </source>
</evidence>
<comment type="subunit">
    <text evidence="5 6">The basal body constitutes a major portion of the flagellar organelle and consists of four rings (L,P,S, and M) mounted on a central rod. The rod consists of about 26 subunits of FlgG in the distal portion, and FlgB, FlgC and FlgF are thought to build up the proximal portion of the rod with about 6 subunits each.</text>
</comment>
<evidence type="ECO:0000259" key="8">
    <source>
        <dbReference type="Pfam" id="PF06429"/>
    </source>
</evidence>
<dbReference type="EMBL" id="CP017019">
    <property type="protein sequence ID" value="AOQ23426.1"/>
    <property type="molecule type" value="Genomic_DNA"/>
</dbReference>
<comment type="similarity">
    <text evidence="2">Belongs to the flagella basal body rod proteins family.</text>
</comment>
<reference evidence="9 11" key="1">
    <citation type="submission" date="2016-08" db="EMBL/GenBank/DDBJ databases">
        <title>Moorella thermoacetica DSM 103132.</title>
        <authorList>
            <person name="Jendresen C.B."/>
            <person name="Redl S.M."/>
            <person name="Jensen T.O."/>
            <person name="Nielsen A.T."/>
        </authorList>
    </citation>
    <scope>NUCLEOTIDE SEQUENCE [LARGE SCALE GENOMIC DNA]</scope>
    <source>
        <strain evidence="9 11">DSM 103132</strain>
    </source>
</reference>
<feature type="domain" description="Flagellar basal-body/hook protein C-terminal" evidence="8">
    <location>
        <begin position="99"/>
        <end position="142"/>
    </location>
</feature>
<dbReference type="Pfam" id="PF00460">
    <property type="entry name" value="Flg_bb_rod"/>
    <property type="match status" value="1"/>
</dbReference>
<dbReference type="RefSeq" id="WP_069588825.1">
    <property type="nucleotide sequence ID" value="NZ_CP017019.1"/>
</dbReference>
<gene>
    <name evidence="9" type="primary">flgC</name>
    <name evidence="9" type="ORF">Maut_00970</name>
    <name evidence="10" type="ORF">MTAT_10070</name>
</gene>
<evidence type="ECO:0000256" key="6">
    <source>
        <dbReference type="RuleBase" id="RU362062"/>
    </source>
</evidence>
<dbReference type="GO" id="GO:0030694">
    <property type="term" value="C:bacterial-type flagellum basal body, rod"/>
    <property type="evidence" value="ECO:0007669"/>
    <property type="project" value="UniProtKB-UniRule"/>
</dbReference>
<keyword evidence="12" id="KW-1185">Reference proteome</keyword>
<dbReference type="Pfam" id="PF06429">
    <property type="entry name" value="Flg_bbr_C"/>
    <property type="match status" value="1"/>
</dbReference>
<comment type="subcellular location">
    <subcellularLocation>
        <location evidence="1 6">Bacterial flagellum basal body</location>
    </subcellularLocation>
</comment>
<dbReference type="InterPro" id="IPR010930">
    <property type="entry name" value="Flg_bb/hook_C_dom"/>
</dbReference>
<dbReference type="NCBIfam" id="TIGR01395">
    <property type="entry name" value="FlgC"/>
    <property type="match status" value="1"/>
</dbReference>
<evidence type="ECO:0000256" key="3">
    <source>
        <dbReference type="ARBA" id="ARBA00017941"/>
    </source>
</evidence>
<evidence type="ECO:0000256" key="1">
    <source>
        <dbReference type="ARBA" id="ARBA00004117"/>
    </source>
</evidence>
<keyword evidence="9" id="KW-0969">Cilium</keyword>
<proteinExistence type="inferred from homology"/>
<evidence type="ECO:0000256" key="5">
    <source>
        <dbReference type="ARBA" id="ARBA00025933"/>
    </source>
</evidence>
<keyword evidence="9" id="KW-0966">Cell projection</keyword>
<dbReference type="AlphaFoldDB" id="A0AAC9HH15"/>
<dbReference type="InterPro" id="IPR006299">
    <property type="entry name" value="FlgC"/>
</dbReference>
<evidence type="ECO:0000313" key="10">
    <source>
        <dbReference type="EMBL" id="TYL13611.1"/>
    </source>
</evidence>
<dbReference type="PROSITE" id="PS00588">
    <property type="entry name" value="FLAGELLA_BB_ROD"/>
    <property type="match status" value="1"/>
</dbReference>
<organism evidence="9 11">
    <name type="scientific">Neomoorella thermoacetica</name>
    <name type="common">Clostridium thermoaceticum</name>
    <dbReference type="NCBI Taxonomy" id="1525"/>
    <lineage>
        <taxon>Bacteria</taxon>
        <taxon>Bacillati</taxon>
        <taxon>Bacillota</taxon>
        <taxon>Clostridia</taxon>
        <taxon>Neomoorellales</taxon>
        <taxon>Neomoorellaceae</taxon>
        <taxon>Neomoorella</taxon>
    </lineage>
</organism>
<evidence type="ECO:0000313" key="11">
    <source>
        <dbReference type="Proteomes" id="UP000094598"/>
    </source>
</evidence>
<protein>
    <recommendedName>
        <fullName evidence="3 6">Flagellar basal-body rod protein FlgC</fullName>
    </recommendedName>
</protein>
<evidence type="ECO:0000313" key="9">
    <source>
        <dbReference type="EMBL" id="AOQ23426.1"/>
    </source>
</evidence>
<dbReference type="InterPro" id="IPR001444">
    <property type="entry name" value="Flag_bb_rod_N"/>
</dbReference>
<keyword evidence="9" id="KW-0282">Flagellum</keyword>
<dbReference type="Proteomes" id="UP000094598">
    <property type="component" value="Chromosome"/>
</dbReference>
<feature type="domain" description="Flagellar basal body rod protein N-terminal" evidence="7">
    <location>
        <begin position="9"/>
        <end position="35"/>
    </location>
</feature>